<dbReference type="Pfam" id="PF25227">
    <property type="entry name" value="DUF7845"/>
    <property type="match status" value="1"/>
</dbReference>
<name>A0ABU2F2E2_HALAR</name>
<dbReference type="EMBL" id="JAMQCP010000002">
    <property type="protein sequence ID" value="MDS0254719.1"/>
    <property type="molecule type" value="Genomic_DNA"/>
</dbReference>
<organism evidence="2 3">
    <name type="scientific">Haloarcula argentinensis</name>
    <dbReference type="NCBI Taxonomy" id="43776"/>
    <lineage>
        <taxon>Archaea</taxon>
        <taxon>Methanobacteriati</taxon>
        <taxon>Methanobacteriota</taxon>
        <taxon>Stenosarchaea group</taxon>
        <taxon>Halobacteria</taxon>
        <taxon>Halobacteriales</taxon>
        <taxon>Haloarculaceae</taxon>
        <taxon>Haloarcula</taxon>
    </lineage>
</organism>
<feature type="domain" description="DUF7845" evidence="1">
    <location>
        <begin position="4"/>
        <end position="334"/>
    </location>
</feature>
<keyword evidence="3" id="KW-1185">Reference proteome</keyword>
<protein>
    <submittedName>
        <fullName evidence="2">MarR family transcriptional regulator</fullName>
    </submittedName>
</protein>
<gene>
    <name evidence="2" type="ORF">NC662_13450</name>
</gene>
<comment type="caution">
    <text evidence="2">The sequence shown here is derived from an EMBL/GenBank/DDBJ whole genome shotgun (WGS) entry which is preliminary data.</text>
</comment>
<evidence type="ECO:0000313" key="2">
    <source>
        <dbReference type="EMBL" id="MDS0254719.1"/>
    </source>
</evidence>
<proteinExistence type="predicted"/>
<dbReference type="InterPro" id="IPR057167">
    <property type="entry name" value="DUF7845"/>
</dbReference>
<dbReference type="Proteomes" id="UP001248536">
    <property type="component" value="Unassembled WGS sequence"/>
</dbReference>
<sequence length="538" mass="60245">MRTIGLAPHELHANLLFNSDGLAPFFALDSEVKAGEGSKSSEFLQDGERWVVRLSYQDSNIVHPGERTPQGTDWQLQNMREYRLKVARHPDEDSVGQQDFVAHAAPRWPGMQGERDDGSRVEIPVPDGFGEGVNVRVKGSNIEFHRYPELLQRAAIEVGVTGRYFEEPHPYSNVQDAEKYARVHRDASGPVHARDGPIAAMGHLLESDRRGYRKIVQNDDDERGRNLPGYYHTATLGPKRIREAFPDHHLPKEVKHYYAREALSVPDDHPLSHPKVGSSLQASLLDDDETVRWRDLETLERELDQTVLSVLADAGIDIAPTGSGPFVEDSYFEPKVNHSGPEPVGLDLTRVEQKQESVVVRHLSDGLSPVQWEALEMLVADGGQVAPADIADEYGRHVESVRRALREMEDLVISDYADVSLRSEYVAEMVHEAVDEAREATRRAVDTAAKAAEAAERGLENTMSAFIAWAARHGVDVNDAREAQMTLRFGEIEKHGKAIREGFRVWKDAGMPEERYRQARVQLADGSRGTAWRWLATG</sequence>
<evidence type="ECO:0000313" key="3">
    <source>
        <dbReference type="Proteomes" id="UP001248536"/>
    </source>
</evidence>
<reference evidence="2 3" key="1">
    <citation type="submission" date="2022-06" db="EMBL/GenBank/DDBJ databases">
        <title>Haloarcula sp. a new haloarchaeum isolate from saline soil.</title>
        <authorList>
            <person name="Strakova D."/>
            <person name="Galisteo C."/>
            <person name="Sanchez-Porro C."/>
            <person name="Ventosa A."/>
        </authorList>
    </citation>
    <scope>NUCLEOTIDE SEQUENCE [LARGE SCALE GENOMIC DNA]</scope>
    <source>
        <strain evidence="2 3">JCM 15760</strain>
    </source>
</reference>
<accession>A0ABU2F2E2</accession>
<dbReference type="RefSeq" id="WP_005537158.1">
    <property type="nucleotide sequence ID" value="NZ_BAABDY010000004.1"/>
</dbReference>
<evidence type="ECO:0000259" key="1">
    <source>
        <dbReference type="Pfam" id="PF25227"/>
    </source>
</evidence>